<dbReference type="PANTHER" id="PTHR32063:SF34">
    <property type="entry name" value="MULTIDRUG RESISTANCE PROTEIN MDTC"/>
    <property type="match status" value="1"/>
</dbReference>
<evidence type="ECO:0000256" key="5">
    <source>
        <dbReference type="ARBA" id="ARBA00022692"/>
    </source>
</evidence>
<dbReference type="SUPFAM" id="SSF82714">
    <property type="entry name" value="Multidrug efflux transporter AcrB TolC docking domain, DN and DC subdomains"/>
    <property type="match status" value="2"/>
</dbReference>
<keyword evidence="7 8" id="KW-0472">Membrane</keyword>
<comment type="caution">
    <text evidence="9">The sequence shown here is derived from an EMBL/GenBank/DDBJ whole genome shotgun (WGS) entry which is preliminary data.</text>
</comment>
<dbReference type="Gene3D" id="3.30.70.1430">
    <property type="entry name" value="Multidrug efflux transporter AcrB pore domain"/>
    <property type="match status" value="2"/>
</dbReference>
<evidence type="ECO:0000313" key="10">
    <source>
        <dbReference type="Proteomes" id="UP000264702"/>
    </source>
</evidence>
<feature type="transmembrane region" description="Helical" evidence="8">
    <location>
        <begin position="868"/>
        <end position="885"/>
    </location>
</feature>
<feature type="transmembrane region" description="Helical" evidence="8">
    <location>
        <begin position="529"/>
        <end position="547"/>
    </location>
</feature>
<dbReference type="RefSeq" id="WP_117301156.1">
    <property type="nucleotide sequence ID" value="NZ_QVQT02000005.1"/>
</dbReference>
<dbReference type="EMBL" id="QVQT01000005">
    <property type="protein sequence ID" value="RFU15618.1"/>
    <property type="molecule type" value="Genomic_DNA"/>
</dbReference>
<evidence type="ECO:0000256" key="4">
    <source>
        <dbReference type="ARBA" id="ARBA00022519"/>
    </source>
</evidence>
<keyword evidence="10" id="KW-1185">Reference proteome</keyword>
<dbReference type="Pfam" id="PF00873">
    <property type="entry name" value="ACR_tran"/>
    <property type="match status" value="1"/>
</dbReference>
<sequence length="1046" mass="112485">MNLSAPFIRRPVATTLLTVAVAIAGAIAFAVLPVSPLPQVDFPTISVNASLPGASAQIMASAVATPLERQLGHIAGITEMTSSSSLGNTNVTMQFDLSRNIDGAARDVQAAINAARTYLPANLPSNPSYRKVNPADSPIMIIGLTSNKYDVTKVYDLASTILEQKLSQIDGVGQVYVGGGATPAVRVEANPTKLESYGLTLSSIRSALSLQNSHEPRGQISNGVLTADIITNDQISHADDYKPLIVGTHNGTAIHLSDVADVIDSTQDVRNAGYMDGSRSVFVIIFRQPGANIIQTIDRVRGQLPFLNAVLPQGIQSTIVLDRTTTIRASVHEVERTLLASIALVVMVVFIFLRSPRATLIPAVAVPVSLIGTFAVMYLLGYSLDNLSLMALTIATGFVVDDAIVVMENISRHVEDGMEPFAAAFKGAEEIGFTVFSISMSLIAVFIPILMMGGIVGRLFREFAMTLSTAILVSMVVSLTTTPTMCARLFKTHEREKKHNIFYRASESFFDGILWVYRHSLLWVLDNPVLTLIILGLTIALNVVVIVRIPKGFFPQQDTGVLVGGVQGPQDASFPFMNYSILQLVKIIKADPAVEHVNAYTGGRGSTNGGFIFVALKPLGSGKGERKASAAQIINRLRPKLNRLPVASAFLQAAQDLRIGGRSSNALYQYTIQSDNIPDLAHWGPILMAHMSKLPGLQDVNMDQQNGGLEERMTYDRMAAARLGQTAQSLDTALYSAFGQSEVSVIYTPLNQYYVVLEVAPKYWQSPEGLKNIYLSTGSNSGRAGSSAMAPLSAMTTSQVGTTPLEVNHTGLFPSVTVSFNLANNVSLSDATLLIEKMQQDLGTPSTIHGFFAGTLQAYQQSLASEPILVTTALLAVYIVLGVLYESLIHPLTIISTLPSASVGAMLALMFFHIDLNVISIIGIVLLIGIVKKNAIMMIDFALAAERQQGLSTSDAIFQACMLRFRPILMTTMAAIFGALPLAFGTGTGSELRRPLGITIVGGLLLSQLLTLYTTPVVYLTLDRLRLRMRGRSHDTWPAEAEEATS</sequence>
<dbReference type="GO" id="GO:0042910">
    <property type="term" value="F:xenobiotic transmembrane transporter activity"/>
    <property type="evidence" value="ECO:0007669"/>
    <property type="project" value="TreeGrafter"/>
</dbReference>
<evidence type="ECO:0000256" key="8">
    <source>
        <dbReference type="SAM" id="Phobius"/>
    </source>
</evidence>
<feature type="transmembrane region" description="Helical" evidence="8">
    <location>
        <begin position="337"/>
        <end position="353"/>
    </location>
</feature>
<proteinExistence type="predicted"/>
<dbReference type="SUPFAM" id="SSF82693">
    <property type="entry name" value="Multidrug efflux transporter AcrB pore domain, PN1, PN2, PC1 and PC2 subdomains"/>
    <property type="match status" value="3"/>
</dbReference>
<gene>
    <name evidence="9" type="ORF">D0Y96_14245</name>
</gene>
<dbReference type="FunFam" id="3.30.70.1430:FF:000001">
    <property type="entry name" value="Efflux pump membrane transporter"/>
    <property type="match status" value="1"/>
</dbReference>
<keyword evidence="3" id="KW-1003">Cell membrane</keyword>
<feature type="transmembrane region" description="Helical" evidence="8">
    <location>
        <begin position="996"/>
        <end position="1022"/>
    </location>
</feature>
<organism evidence="9 10">
    <name type="scientific">Paracidobacterium acidisoli</name>
    <dbReference type="NCBI Taxonomy" id="2303751"/>
    <lineage>
        <taxon>Bacteria</taxon>
        <taxon>Pseudomonadati</taxon>
        <taxon>Acidobacteriota</taxon>
        <taxon>Terriglobia</taxon>
        <taxon>Terriglobales</taxon>
        <taxon>Acidobacteriaceae</taxon>
        <taxon>Paracidobacterium</taxon>
    </lineage>
</organism>
<dbReference type="Proteomes" id="UP000264702">
    <property type="component" value="Unassembled WGS sequence"/>
</dbReference>
<comment type="subcellular location">
    <subcellularLocation>
        <location evidence="1">Cell inner membrane</location>
        <topology evidence="1">Multi-pass membrane protein</topology>
    </subcellularLocation>
</comment>
<dbReference type="PANTHER" id="PTHR32063">
    <property type="match status" value="1"/>
</dbReference>
<evidence type="ECO:0000256" key="1">
    <source>
        <dbReference type="ARBA" id="ARBA00004429"/>
    </source>
</evidence>
<feature type="transmembrane region" description="Helical" evidence="8">
    <location>
        <begin position="905"/>
        <end position="931"/>
    </location>
</feature>
<dbReference type="InterPro" id="IPR001036">
    <property type="entry name" value="Acrflvin-R"/>
</dbReference>
<evidence type="ECO:0000313" key="9">
    <source>
        <dbReference type="EMBL" id="RFU15618.1"/>
    </source>
</evidence>
<evidence type="ECO:0000256" key="6">
    <source>
        <dbReference type="ARBA" id="ARBA00022989"/>
    </source>
</evidence>
<feature type="transmembrane region" description="Helical" evidence="8">
    <location>
        <begin position="360"/>
        <end position="381"/>
    </location>
</feature>
<dbReference type="SUPFAM" id="SSF82866">
    <property type="entry name" value="Multidrug efflux transporter AcrB transmembrane domain"/>
    <property type="match status" value="2"/>
</dbReference>
<protein>
    <submittedName>
        <fullName evidence="9">Multidrug transporter subunit MdtC</fullName>
    </submittedName>
</protein>
<name>A0A372IL53_9BACT</name>
<feature type="transmembrane region" description="Helical" evidence="8">
    <location>
        <begin position="967"/>
        <end position="984"/>
    </location>
</feature>
<dbReference type="OrthoDB" id="9757876at2"/>
<evidence type="ECO:0000256" key="2">
    <source>
        <dbReference type="ARBA" id="ARBA00022448"/>
    </source>
</evidence>
<keyword evidence="6 8" id="KW-1133">Transmembrane helix</keyword>
<dbReference type="Gene3D" id="3.30.70.1320">
    <property type="entry name" value="Multidrug efflux transporter AcrB pore domain like"/>
    <property type="match status" value="1"/>
</dbReference>
<keyword evidence="5 8" id="KW-0812">Transmembrane</keyword>
<evidence type="ECO:0000256" key="3">
    <source>
        <dbReference type="ARBA" id="ARBA00022475"/>
    </source>
</evidence>
<dbReference type="Gene3D" id="3.30.2090.10">
    <property type="entry name" value="Multidrug efflux transporter AcrB TolC docking domain, DN and DC subdomains"/>
    <property type="match status" value="2"/>
</dbReference>
<dbReference type="AlphaFoldDB" id="A0A372IL53"/>
<dbReference type="FunFam" id="1.20.1640.10:FF:000001">
    <property type="entry name" value="Efflux pump membrane transporter"/>
    <property type="match status" value="1"/>
</dbReference>
<feature type="transmembrane region" description="Helical" evidence="8">
    <location>
        <begin position="463"/>
        <end position="480"/>
    </location>
</feature>
<keyword evidence="4" id="KW-0997">Cell inner membrane</keyword>
<dbReference type="Gene3D" id="1.20.1640.10">
    <property type="entry name" value="Multidrug efflux transporter AcrB transmembrane domain"/>
    <property type="match status" value="2"/>
</dbReference>
<dbReference type="PRINTS" id="PR00702">
    <property type="entry name" value="ACRIFLAVINRP"/>
</dbReference>
<reference evidence="9 10" key="1">
    <citation type="submission" date="2018-08" db="EMBL/GenBank/DDBJ databases">
        <title>Acidipila sp. 4G-K13, an acidobacterium isolated from forest soil.</title>
        <authorList>
            <person name="Gao Z.-H."/>
            <person name="Qiu L.-H."/>
        </authorList>
    </citation>
    <scope>NUCLEOTIDE SEQUENCE [LARGE SCALE GENOMIC DNA]</scope>
    <source>
        <strain evidence="9 10">4G-K13</strain>
    </source>
</reference>
<dbReference type="Gene3D" id="3.30.70.1440">
    <property type="entry name" value="Multidrug efflux transporter AcrB pore domain"/>
    <property type="match status" value="1"/>
</dbReference>
<keyword evidence="2" id="KW-0813">Transport</keyword>
<dbReference type="InterPro" id="IPR027463">
    <property type="entry name" value="AcrB_DN_DC_subdom"/>
</dbReference>
<dbReference type="GO" id="GO:0005886">
    <property type="term" value="C:plasma membrane"/>
    <property type="evidence" value="ECO:0007669"/>
    <property type="project" value="UniProtKB-SubCell"/>
</dbReference>
<evidence type="ECO:0000256" key="7">
    <source>
        <dbReference type="ARBA" id="ARBA00023136"/>
    </source>
</evidence>
<accession>A0A372IL53</accession>
<feature type="transmembrane region" description="Helical" evidence="8">
    <location>
        <begin position="431"/>
        <end position="451"/>
    </location>
</feature>